<dbReference type="EMBL" id="CAADFG010000123">
    <property type="protein sequence ID" value="VFJ97590.1"/>
    <property type="molecule type" value="Genomic_DNA"/>
</dbReference>
<sequence length="133" mass="14623">MRSTAVKDHASKIHLVFNPDMDVLTAIGQLVELRVNAAPVVDDQGNIVGLLTERDCLTAALHSGYFADLVGKVSDFMSKDVKLVGADESVLDVAEKAEHERLKQYLVLEENRLIGYLGHHEILKALMTLRGTV</sequence>
<dbReference type="Gene3D" id="3.10.580.10">
    <property type="entry name" value="CBS-domain"/>
    <property type="match status" value="1"/>
</dbReference>
<dbReference type="InterPro" id="IPR051257">
    <property type="entry name" value="Diverse_CBS-Domain"/>
</dbReference>
<name>A0A450UZR5_9GAMM</name>
<feature type="domain" description="CBS" evidence="3">
    <location>
        <begin position="77"/>
        <end position="133"/>
    </location>
</feature>
<evidence type="ECO:0000256" key="2">
    <source>
        <dbReference type="PROSITE-ProRule" id="PRU00703"/>
    </source>
</evidence>
<feature type="domain" description="CBS" evidence="3">
    <location>
        <begin position="10"/>
        <end position="69"/>
    </location>
</feature>
<evidence type="ECO:0000313" key="5">
    <source>
        <dbReference type="EMBL" id="VFJ97936.1"/>
    </source>
</evidence>
<protein>
    <submittedName>
        <fullName evidence="5">CBS domain-containing protein</fullName>
    </submittedName>
</protein>
<evidence type="ECO:0000313" key="6">
    <source>
        <dbReference type="EMBL" id="VFK03435.1"/>
    </source>
</evidence>
<dbReference type="InterPro" id="IPR000644">
    <property type="entry name" value="CBS_dom"/>
</dbReference>
<dbReference type="EMBL" id="CAADFJ010000129">
    <property type="protein sequence ID" value="VFK03435.1"/>
    <property type="molecule type" value="Genomic_DNA"/>
</dbReference>
<dbReference type="AlphaFoldDB" id="A0A450UZR5"/>
<proteinExistence type="predicted"/>
<dbReference type="PANTHER" id="PTHR43080">
    <property type="entry name" value="CBS DOMAIN-CONTAINING PROTEIN CBSX3, MITOCHONDRIAL"/>
    <property type="match status" value="1"/>
</dbReference>
<accession>A0A450UZR5</accession>
<dbReference type="EMBL" id="CAADFI010000122">
    <property type="protein sequence ID" value="VFJ97936.1"/>
    <property type="molecule type" value="Genomic_DNA"/>
</dbReference>
<evidence type="ECO:0000313" key="4">
    <source>
        <dbReference type="EMBL" id="VFJ97590.1"/>
    </source>
</evidence>
<dbReference type="Pfam" id="PF00571">
    <property type="entry name" value="CBS"/>
    <property type="match status" value="2"/>
</dbReference>
<dbReference type="PANTHER" id="PTHR43080:SF2">
    <property type="entry name" value="CBS DOMAIN-CONTAINING PROTEIN"/>
    <property type="match status" value="1"/>
</dbReference>
<dbReference type="PROSITE" id="PS51371">
    <property type="entry name" value="CBS"/>
    <property type="match status" value="2"/>
</dbReference>
<gene>
    <name evidence="4" type="ORF">BECKH772A_GA0070896_101236</name>
    <name evidence="5" type="ORF">BECKH772B_GA0070898_101227</name>
    <name evidence="6" type="ORF">BECKH772C_GA0070978_101293</name>
</gene>
<organism evidence="5">
    <name type="scientific">Candidatus Kentrum eta</name>
    <dbReference type="NCBI Taxonomy" id="2126337"/>
    <lineage>
        <taxon>Bacteria</taxon>
        <taxon>Pseudomonadati</taxon>
        <taxon>Pseudomonadota</taxon>
        <taxon>Gammaproteobacteria</taxon>
        <taxon>Candidatus Kentrum</taxon>
    </lineage>
</organism>
<keyword evidence="1 2" id="KW-0129">CBS domain</keyword>
<reference evidence="5" key="1">
    <citation type="submission" date="2019-02" db="EMBL/GenBank/DDBJ databases">
        <authorList>
            <person name="Gruber-Vodicka R. H."/>
            <person name="Seah K. B. B."/>
        </authorList>
    </citation>
    <scope>NUCLEOTIDE SEQUENCE</scope>
    <source>
        <strain evidence="6">BECK_SA2B12</strain>
        <strain evidence="4">BECK_SA2B15</strain>
        <strain evidence="5">BECK_SA2B20</strain>
    </source>
</reference>
<dbReference type="SMART" id="SM00116">
    <property type="entry name" value="CBS"/>
    <property type="match status" value="2"/>
</dbReference>
<evidence type="ECO:0000256" key="1">
    <source>
        <dbReference type="ARBA" id="ARBA00023122"/>
    </source>
</evidence>
<dbReference type="InterPro" id="IPR046342">
    <property type="entry name" value="CBS_dom_sf"/>
</dbReference>
<evidence type="ECO:0000259" key="3">
    <source>
        <dbReference type="PROSITE" id="PS51371"/>
    </source>
</evidence>
<dbReference type="SUPFAM" id="SSF54631">
    <property type="entry name" value="CBS-domain pair"/>
    <property type="match status" value="1"/>
</dbReference>